<name>A0A919JEK3_9ACTN</name>
<feature type="transmembrane region" description="Helical" evidence="7">
    <location>
        <begin position="182"/>
        <end position="204"/>
    </location>
</feature>
<sequence>MRWKLPFSPWHLLLMPLALIFVLPLVQMLLTSFMSSAEINQFPPKLIPTSLHLEGYRHLFAETPALRWFANTVLVSGIAVISHLALCSMAGYGFARLKFAGRGLAFVLILATVMIPIQLLMIPTYLMFARIGIVDTLAAAYVPWLASAFGIFLMRQFFLGLPAELEEAALIDGAGPWRTFRSIVLPLAKPALTTLAIITLLWSWNDLLWPLVAISDDHTFTLQVGLANFQGMRRTEWSQLMAGNVLATMPLILAFLFAQRKFIATMTFTGIKG</sequence>
<comment type="caution">
    <text evidence="9">The sequence shown here is derived from an EMBL/GenBank/DDBJ whole genome shotgun (WGS) entry which is preliminary data.</text>
</comment>
<keyword evidence="3" id="KW-1003">Cell membrane</keyword>
<evidence type="ECO:0000259" key="8">
    <source>
        <dbReference type="PROSITE" id="PS50928"/>
    </source>
</evidence>
<dbReference type="EMBL" id="BOMM01000071">
    <property type="protein sequence ID" value="GIE15741.1"/>
    <property type="molecule type" value="Genomic_DNA"/>
</dbReference>
<dbReference type="Proteomes" id="UP000598174">
    <property type="component" value="Unassembled WGS sequence"/>
</dbReference>
<evidence type="ECO:0000256" key="1">
    <source>
        <dbReference type="ARBA" id="ARBA00004651"/>
    </source>
</evidence>
<dbReference type="Gene3D" id="1.10.3720.10">
    <property type="entry name" value="MetI-like"/>
    <property type="match status" value="1"/>
</dbReference>
<dbReference type="CDD" id="cd06261">
    <property type="entry name" value="TM_PBP2"/>
    <property type="match status" value="1"/>
</dbReference>
<evidence type="ECO:0000256" key="6">
    <source>
        <dbReference type="ARBA" id="ARBA00023136"/>
    </source>
</evidence>
<evidence type="ECO:0000256" key="2">
    <source>
        <dbReference type="ARBA" id="ARBA00022448"/>
    </source>
</evidence>
<feature type="domain" description="ABC transmembrane type-1" evidence="8">
    <location>
        <begin position="69"/>
        <end position="258"/>
    </location>
</feature>
<dbReference type="Pfam" id="PF00528">
    <property type="entry name" value="BPD_transp_1"/>
    <property type="match status" value="1"/>
</dbReference>
<dbReference type="GO" id="GO:0005886">
    <property type="term" value="C:plasma membrane"/>
    <property type="evidence" value="ECO:0007669"/>
    <property type="project" value="UniProtKB-SubCell"/>
</dbReference>
<dbReference type="PROSITE" id="PS50928">
    <property type="entry name" value="ABC_TM1"/>
    <property type="match status" value="1"/>
</dbReference>
<evidence type="ECO:0000256" key="3">
    <source>
        <dbReference type="ARBA" id="ARBA00022475"/>
    </source>
</evidence>
<feature type="transmembrane region" description="Helical" evidence="7">
    <location>
        <begin position="104"/>
        <end position="128"/>
    </location>
</feature>
<organism evidence="9 10">
    <name type="scientific">Paractinoplanes ferrugineus</name>
    <dbReference type="NCBI Taxonomy" id="113564"/>
    <lineage>
        <taxon>Bacteria</taxon>
        <taxon>Bacillati</taxon>
        <taxon>Actinomycetota</taxon>
        <taxon>Actinomycetes</taxon>
        <taxon>Micromonosporales</taxon>
        <taxon>Micromonosporaceae</taxon>
        <taxon>Paractinoplanes</taxon>
    </lineage>
</organism>
<protein>
    <submittedName>
        <fullName evidence="9">ABC transporter permease</fullName>
    </submittedName>
</protein>
<gene>
    <name evidence="9" type="ORF">Afe05nite_75810</name>
</gene>
<reference evidence="9" key="1">
    <citation type="submission" date="2021-01" db="EMBL/GenBank/DDBJ databases">
        <title>Whole genome shotgun sequence of Actinoplanes ferrugineus NBRC 15555.</title>
        <authorList>
            <person name="Komaki H."/>
            <person name="Tamura T."/>
        </authorList>
    </citation>
    <scope>NUCLEOTIDE SEQUENCE</scope>
    <source>
        <strain evidence="9">NBRC 15555</strain>
    </source>
</reference>
<comment type="similarity">
    <text evidence="7">Belongs to the binding-protein-dependent transport system permease family.</text>
</comment>
<keyword evidence="6 7" id="KW-0472">Membrane</keyword>
<keyword evidence="10" id="KW-1185">Reference proteome</keyword>
<evidence type="ECO:0000256" key="7">
    <source>
        <dbReference type="RuleBase" id="RU363032"/>
    </source>
</evidence>
<comment type="subcellular location">
    <subcellularLocation>
        <location evidence="1 7">Cell membrane</location>
        <topology evidence="1 7">Multi-pass membrane protein</topology>
    </subcellularLocation>
</comment>
<feature type="transmembrane region" description="Helical" evidence="7">
    <location>
        <begin position="65"/>
        <end position="92"/>
    </location>
</feature>
<dbReference type="InterPro" id="IPR000515">
    <property type="entry name" value="MetI-like"/>
</dbReference>
<dbReference type="InterPro" id="IPR035906">
    <property type="entry name" value="MetI-like_sf"/>
</dbReference>
<keyword evidence="2 7" id="KW-0813">Transport</keyword>
<accession>A0A919JEK3</accession>
<feature type="transmembrane region" description="Helical" evidence="7">
    <location>
        <begin position="140"/>
        <end position="161"/>
    </location>
</feature>
<evidence type="ECO:0000313" key="9">
    <source>
        <dbReference type="EMBL" id="GIE15741.1"/>
    </source>
</evidence>
<keyword evidence="4 7" id="KW-0812">Transmembrane</keyword>
<keyword evidence="5 7" id="KW-1133">Transmembrane helix</keyword>
<dbReference type="GO" id="GO:0055085">
    <property type="term" value="P:transmembrane transport"/>
    <property type="evidence" value="ECO:0007669"/>
    <property type="project" value="InterPro"/>
</dbReference>
<dbReference type="PANTHER" id="PTHR43744:SF12">
    <property type="entry name" value="ABC TRANSPORTER PERMEASE PROTEIN MG189-RELATED"/>
    <property type="match status" value="1"/>
</dbReference>
<dbReference type="PANTHER" id="PTHR43744">
    <property type="entry name" value="ABC TRANSPORTER PERMEASE PROTEIN MG189-RELATED-RELATED"/>
    <property type="match status" value="1"/>
</dbReference>
<dbReference type="RefSeq" id="WP_203822094.1">
    <property type="nucleotide sequence ID" value="NZ_BAAABP010000034.1"/>
</dbReference>
<dbReference type="SUPFAM" id="SSF161098">
    <property type="entry name" value="MetI-like"/>
    <property type="match status" value="1"/>
</dbReference>
<dbReference type="AlphaFoldDB" id="A0A919JEK3"/>
<feature type="transmembrane region" description="Helical" evidence="7">
    <location>
        <begin position="237"/>
        <end position="258"/>
    </location>
</feature>
<evidence type="ECO:0000256" key="4">
    <source>
        <dbReference type="ARBA" id="ARBA00022692"/>
    </source>
</evidence>
<proteinExistence type="inferred from homology"/>
<evidence type="ECO:0000256" key="5">
    <source>
        <dbReference type="ARBA" id="ARBA00022989"/>
    </source>
</evidence>
<evidence type="ECO:0000313" key="10">
    <source>
        <dbReference type="Proteomes" id="UP000598174"/>
    </source>
</evidence>